<evidence type="ECO:0000256" key="11">
    <source>
        <dbReference type="SAM" id="Phobius"/>
    </source>
</evidence>
<gene>
    <name evidence="14" type="primary">LOC107068029</name>
</gene>
<evidence type="ECO:0000256" key="3">
    <source>
        <dbReference type="ARBA" id="ARBA00022692"/>
    </source>
</evidence>
<keyword evidence="6" id="KW-0833">Ubl conjugation pathway</keyword>
<dbReference type="InterPro" id="IPR013083">
    <property type="entry name" value="Znf_RING/FYVE/PHD"/>
</dbReference>
<keyword evidence="4" id="KW-0479">Metal-binding</keyword>
<name>A0ABM1IH23_POLDO</name>
<keyword evidence="13" id="KW-1185">Reference proteome</keyword>
<proteinExistence type="predicted"/>
<dbReference type="SUPFAM" id="SSF57850">
    <property type="entry name" value="RING/U-box"/>
    <property type="match status" value="1"/>
</dbReference>
<dbReference type="SMART" id="SM00744">
    <property type="entry name" value="RINGv"/>
    <property type="match status" value="1"/>
</dbReference>
<reference evidence="14" key="1">
    <citation type="submission" date="2025-08" db="UniProtKB">
        <authorList>
            <consortium name="RefSeq"/>
        </authorList>
    </citation>
    <scope>IDENTIFICATION</scope>
    <source>
        <tissue evidence="14">Whole body</tissue>
    </source>
</reference>
<keyword evidence="3 11" id="KW-0812">Transmembrane</keyword>
<dbReference type="Gene3D" id="3.30.40.10">
    <property type="entry name" value="Zinc/RING finger domain, C3HC4 (zinc finger)"/>
    <property type="match status" value="1"/>
</dbReference>
<feature type="compositionally biased region" description="Basic and acidic residues" evidence="10">
    <location>
        <begin position="7"/>
        <end position="20"/>
    </location>
</feature>
<protein>
    <submittedName>
        <fullName evidence="14">E3 ubiquitin-protein ligase MARCH3-like isoform X1</fullName>
    </submittedName>
</protein>
<evidence type="ECO:0000256" key="5">
    <source>
        <dbReference type="ARBA" id="ARBA00022771"/>
    </source>
</evidence>
<evidence type="ECO:0000256" key="2">
    <source>
        <dbReference type="ARBA" id="ARBA00022679"/>
    </source>
</evidence>
<evidence type="ECO:0000256" key="10">
    <source>
        <dbReference type="SAM" id="MobiDB-lite"/>
    </source>
</evidence>
<organism evidence="13 14">
    <name type="scientific">Polistes dominula</name>
    <name type="common">European paper wasp</name>
    <name type="synonym">Vespa dominula</name>
    <dbReference type="NCBI Taxonomy" id="743375"/>
    <lineage>
        <taxon>Eukaryota</taxon>
        <taxon>Metazoa</taxon>
        <taxon>Ecdysozoa</taxon>
        <taxon>Arthropoda</taxon>
        <taxon>Hexapoda</taxon>
        <taxon>Insecta</taxon>
        <taxon>Pterygota</taxon>
        <taxon>Neoptera</taxon>
        <taxon>Endopterygota</taxon>
        <taxon>Hymenoptera</taxon>
        <taxon>Apocrita</taxon>
        <taxon>Aculeata</taxon>
        <taxon>Vespoidea</taxon>
        <taxon>Vespidae</taxon>
        <taxon>Polistinae</taxon>
        <taxon>Polistini</taxon>
        <taxon>Polistes</taxon>
    </lineage>
</organism>
<keyword evidence="5" id="KW-0863">Zinc-finger</keyword>
<keyword evidence="2" id="KW-0808">Transferase</keyword>
<evidence type="ECO:0000313" key="14">
    <source>
        <dbReference type="RefSeq" id="XP_015179510.1"/>
    </source>
</evidence>
<evidence type="ECO:0000256" key="8">
    <source>
        <dbReference type="ARBA" id="ARBA00022989"/>
    </source>
</evidence>
<dbReference type="Pfam" id="PF12906">
    <property type="entry name" value="RINGv"/>
    <property type="match status" value="1"/>
</dbReference>
<dbReference type="PANTHER" id="PTHR46065">
    <property type="entry name" value="E3 UBIQUITIN-PROTEIN LIGASE MARCH 2/3 FAMILY MEMBER"/>
    <property type="match status" value="1"/>
</dbReference>
<dbReference type="RefSeq" id="XP_015179510.1">
    <property type="nucleotide sequence ID" value="XM_015324024.1"/>
</dbReference>
<feature type="domain" description="RING-CH-type" evidence="12">
    <location>
        <begin position="78"/>
        <end position="166"/>
    </location>
</feature>
<evidence type="ECO:0000259" key="12">
    <source>
        <dbReference type="PROSITE" id="PS51292"/>
    </source>
</evidence>
<comment type="subcellular location">
    <subcellularLocation>
        <location evidence="1">Membrane</location>
        <topology evidence="1">Multi-pass membrane protein</topology>
    </subcellularLocation>
</comment>
<keyword evidence="8 11" id="KW-1133">Transmembrane helix</keyword>
<feature type="transmembrane region" description="Helical" evidence="11">
    <location>
        <begin position="194"/>
        <end position="219"/>
    </location>
</feature>
<feature type="transmembrane region" description="Helical" evidence="11">
    <location>
        <begin position="225"/>
        <end position="251"/>
    </location>
</feature>
<dbReference type="PANTHER" id="PTHR46065:SF3">
    <property type="entry name" value="FI20425P1"/>
    <property type="match status" value="1"/>
</dbReference>
<dbReference type="PROSITE" id="PS51292">
    <property type="entry name" value="ZF_RING_CH"/>
    <property type="match status" value="1"/>
</dbReference>
<keyword evidence="9 11" id="KW-0472">Membrane</keyword>
<sequence>MSIDYDEQLRQKERQQMFTDSSKEEIALRIEENESEISELESIKVERRSSEEIWIKDIIENCILILPIERRKEQNDDCYSLSEDICRICHMGGTLLSSNKNQSRSQPEEKQIRISAFSSYSYLGPLISACKCRGTVGLVHADCLERWLTESGHTRCELCGYKYTTKRIPRHSILRSLLIWFKTVVVTRQMFLDVLYLVVTTPLALFACYVCVIALKLLIESGFYQVPWVIVVMLPTCSLTLVAYWAWLMTLGRLHIRRWRRYWRNNFVVRLLPEDINNLANEQSIESTTIDDFYQEVENERMNDRRLIGTSL</sequence>
<accession>A0ABM1IH23</accession>
<evidence type="ECO:0000256" key="1">
    <source>
        <dbReference type="ARBA" id="ARBA00004141"/>
    </source>
</evidence>
<feature type="region of interest" description="Disordered" evidence="10">
    <location>
        <begin position="1"/>
        <end position="20"/>
    </location>
</feature>
<dbReference type="Proteomes" id="UP000694924">
    <property type="component" value="Unplaced"/>
</dbReference>
<evidence type="ECO:0000256" key="9">
    <source>
        <dbReference type="ARBA" id="ARBA00023136"/>
    </source>
</evidence>
<evidence type="ECO:0000313" key="13">
    <source>
        <dbReference type="Proteomes" id="UP000694924"/>
    </source>
</evidence>
<dbReference type="InterPro" id="IPR011016">
    <property type="entry name" value="Znf_RING-CH"/>
</dbReference>
<evidence type="ECO:0000256" key="6">
    <source>
        <dbReference type="ARBA" id="ARBA00022786"/>
    </source>
</evidence>
<dbReference type="GeneID" id="107068029"/>
<evidence type="ECO:0000256" key="4">
    <source>
        <dbReference type="ARBA" id="ARBA00022723"/>
    </source>
</evidence>
<evidence type="ECO:0000256" key="7">
    <source>
        <dbReference type="ARBA" id="ARBA00022833"/>
    </source>
</evidence>
<keyword evidence="7" id="KW-0862">Zinc</keyword>